<comment type="caution">
    <text evidence="1">The sequence shown here is derived from an EMBL/GenBank/DDBJ whole genome shotgun (WGS) entry which is preliminary data.</text>
</comment>
<organism evidence="1">
    <name type="scientific">Sesamum calycinum</name>
    <dbReference type="NCBI Taxonomy" id="2727403"/>
    <lineage>
        <taxon>Eukaryota</taxon>
        <taxon>Viridiplantae</taxon>
        <taxon>Streptophyta</taxon>
        <taxon>Embryophyta</taxon>
        <taxon>Tracheophyta</taxon>
        <taxon>Spermatophyta</taxon>
        <taxon>Magnoliopsida</taxon>
        <taxon>eudicotyledons</taxon>
        <taxon>Gunneridae</taxon>
        <taxon>Pentapetalae</taxon>
        <taxon>asterids</taxon>
        <taxon>lamiids</taxon>
        <taxon>Lamiales</taxon>
        <taxon>Pedaliaceae</taxon>
        <taxon>Sesamum</taxon>
    </lineage>
</organism>
<gene>
    <name evidence="1" type="ORF">Scaly_0868600</name>
</gene>
<name>A0AAW2QV00_9LAMI</name>
<dbReference type="AlphaFoldDB" id="A0AAW2QV00"/>
<dbReference type="PANTHER" id="PTHR10775:SF182">
    <property type="entry name" value="TRANSPOSON, EN_SPM-LIKE, TRANSPOSASE-ASSOCIATED DOMAIN PROTEIN-RELATED"/>
    <property type="match status" value="1"/>
</dbReference>
<sequence>MGVSLAGSGNEVVAAGAVARAFVEVLHDNRLVAGESTLEEYNRLVWLQKLHHFPRFCGDQILDRVANISPVVEMPLPLHDDYGSDHKWTKKNIFWDLPYWSMLLIRHKLDVMHIEKNVFDNIFNTIMDIKRKMNDNMNARRDLKIICTRLELDERRPSVMPKAVYTLAKE</sequence>
<proteinExistence type="predicted"/>
<dbReference type="PANTHER" id="PTHR10775">
    <property type="entry name" value="OS08G0208400 PROTEIN"/>
    <property type="match status" value="1"/>
</dbReference>
<reference evidence="1" key="2">
    <citation type="journal article" date="2024" name="Plant">
        <title>Genomic evolution and insights into agronomic trait innovations of Sesamum species.</title>
        <authorList>
            <person name="Miao H."/>
            <person name="Wang L."/>
            <person name="Qu L."/>
            <person name="Liu H."/>
            <person name="Sun Y."/>
            <person name="Le M."/>
            <person name="Wang Q."/>
            <person name="Wei S."/>
            <person name="Zheng Y."/>
            <person name="Lin W."/>
            <person name="Duan Y."/>
            <person name="Cao H."/>
            <person name="Xiong S."/>
            <person name="Wang X."/>
            <person name="Wei L."/>
            <person name="Li C."/>
            <person name="Ma Q."/>
            <person name="Ju M."/>
            <person name="Zhao R."/>
            <person name="Li G."/>
            <person name="Mu C."/>
            <person name="Tian Q."/>
            <person name="Mei H."/>
            <person name="Zhang T."/>
            <person name="Gao T."/>
            <person name="Zhang H."/>
        </authorList>
    </citation>
    <scope>NUCLEOTIDE SEQUENCE</scope>
    <source>
        <strain evidence="1">KEN8</strain>
    </source>
</reference>
<accession>A0AAW2QV00</accession>
<evidence type="ECO:0000313" key="1">
    <source>
        <dbReference type="EMBL" id="KAL0371870.1"/>
    </source>
</evidence>
<protein>
    <submittedName>
        <fullName evidence="1">Uncharacterized protein</fullName>
    </submittedName>
</protein>
<dbReference type="EMBL" id="JACGWM010000005">
    <property type="protein sequence ID" value="KAL0371870.1"/>
    <property type="molecule type" value="Genomic_DNA"/>
</dbReference>
<reference evidence="1" key="1">
    <citation type="submission" date="2020-06" db="EMBL/GenBank/DDBJ databases">
        <authorList>
            <person name="Li T."/>
            <person name="Hu X."/>
            <person name="Zhang T."/>
            <person name="Song X."/>
            <person name="Zhang H."/>
            <person name="Dai N."/>
            <person name="Sheng W."/>
            <person name="Hou X."/>
            <person name="Wei L."/>
        </authorList>
    </citation>
    <scope>NUCLEOTIDE SEQUENCE</scope>
    <source>
        <strain evidence="1">KEN8</strain>
        <tissue evidence="1">Leaf</tissue>
    </source>
</reference>